<sequence>MNVLLAGATGTLGSVLIRHLLAAGHTVLGITRSGGGARRLAEAGAVPVVADMMDRAALLAALEGRQADALIHEATAITGLPLFHRALYATDALRDRGTAHLIEAAGLVGARRFVTQSFFLGYGYRDHGADPVTEDRPFAEPGQGAFDPHMRSMRANEEQVFGTPGLEGVSLRYGMFYGPEASTRKLMEMTRKRMLPVPDPAGTVSLIHIEDAASATVAALERGGAGRAYNVADDHPVRFDDYVRALASAAGARPPLRMPSALLRPMPYMYALMVGTRIRLSSERAKRELGWAPRYPSYREGLTHGLSPSPAS</sequence>
<dbReference type="InterPro" id="IPR051783">
    <property type="entry name" value="NAD(P)-dependent_oxidoreduct"/>
</dbReference>
<organism evidence="2 3">
    <name type="scientific">Nonomuraea africana</name>
    <dbReference type="NCBI Taxonomy" id="46171"/>
    <lineage>
        <taxon>Bacteria</taxon>
        <taxon>Bacillati</taxon>
        <taxon>Actinomycetota</taxon>
        <taxon>Actinomycetes</taxon>
        <taxon>Streptosporangiales</taxon>
        <taxon>Streptosporangiaceae</taxon>
        <taxon>Nonomuraea</taxon>
    </lineage>
</organism>
<accession>A0ABR9KE11</accession>
<protein>
    <submittedName>
        <fullName evidence="2">Nucleoside-diphosphate-sugar epimerase</fullName>
    </submittedName>
</protein>
<dbReference type="InterPro" id="IPR001509">
    <property type="entry name" value="Epimerase_deHydtase"/>
</dbReference>
<reference evidence="2 3" key="1">
    <citation type="submission" date="2020-10" db="EMBL/GenBank/DDBJ databases">
        <title>Sequencing the genomes of 1000 actinobacteria strains.</title>
        <authorList>
            <person name="Klenk H.-P."/>
        </authorList>
    </citation>
    <scope>NUCLEOTIDE SEQUENCE [LARGE SCALE GENOMIC DNA]</scope>
    <source>
        <strain evidence="2 3">DSM 43748</strain>
    </source>
</reference>
<feature type="domain" description="NAD-dependent epimerase/dehydratase" evidence="1">
    <location>
        <begin position="3"/>
        <end position="232"/>
    </location>
</feature>
<dbReference type="InterPro" id="IPR036291">
    <property type="entry name" value="NAD(P)-bd_dom_sf"/>
</dbReference>
<comment type="caution">
    <text evidence="2">The sequence shown here is derived from an EMBL/GenBank/DDBJ whole genome shotgun (WGS) entry which is preliminary data.</text>
</comment>
<evidence type="ECO:0000313" key="3">
    <source>
        <dbReference type="Proteomes" id="UP000661607"/>
    </source>
</evidence>
<gene>
    <name evidence="2" type="ORF">H4W81_003038</name>
</gene>
<dbReference type="Gene3D" id="3.40.50.720">
    <property type="entry name" value="NAD(P)-binding Rossmann-like Domain"/>
    <property type="match status" value="1"/>
</dbReference>
<dbReference type="PANTHER" id="PTHR48079:SF6">
    <property type="entry name" value="NAD(P)-BINDING DOMAIN-CONTAINING PROTEIN-RELATED"/>
    <property type="match status" value="1"/>
</dbReference>
<name>A0ABR9KE11_9ACTN</name>
<keyword evidence="3" id="KW-1185">Reference proteome</keyword>
<evidence type="ECO:0000259" key="1">
    <source>
        <dbReference type="Pfam" id="PF01370"/>
    </source>
</evidence>
<dbReference type="SUPFAM" id="SSF51735">
    <property type="entry name" value="NAD(P)-binding Rossmann-fold domains"/>
    <property type="match status" value="1"/>
</dbReference>
<dbReference type="Pfam" id="PF01370">
    <property type="entry name" value="Epimerase"/>
    <property type="match status" value="1"/>
</dbReference>
<evidence type="ECO:0000313" key="2">
    <source>
        <dbReference type="EMBL" id="MBE1560259.1"/>
    </source>
</evidence>
<dbReference type="RefSeq" id="WP_192775367.1">
    <property type="nucleotide sequence ID" value="NZ_BAAASY010000029.1"/>
</dbReference>
<dbReference type="PANTHER" id="PTHR48079">
    <property type="entry name" value="PROTEIN YEEZ"/>
    <property type="match status" value="1"/>
</dbReference>
<dbReference type="Proteomes" id="UP000661607">
    <property type="component" value="Unassembled WGS sequence"/>
</dbReference>
<dbReference type="EMBL" id="JADBEF010000001">
    <property type="protein sequence ID" value="MBE1560259.1"/>
    <property type="molecule type" value="Genomic_DNA"/>
</dbReference>
<proteinExistence type="predicted"/>